<reference evidence="1 2" key="1">
    <citation type="journal article" date="2011" name="Science">
        <title>The Selaginella genome identifies genetic changes associated with the evolution of vascular plants.</title>
        <authorList>
            <person name="Banks J.A."/>
            <person name="Nishiyama T."/>
            <person name="Hasebe M."/>
            <person name="Bowman J.L."/>
            <person name="Gribskov M."/>
            <person name="dePamphilis C."/>
            <person name="Albert V.A."/>
            <person name="Aono N."/>
            <person name="Aoyama T."/>
            <person name="Ambrose B.A."/>
            <person name="Ashton N.W."/>
            <person name="Axtell M.J."/>
            <person name="Barker E."/>
            <person name="Barker M.S."/>
            <person name="Bennetzen J.L."/>
            <person name="Bonawitz N.D."/>
            <person name="Chapple C."/>
            <person name="Cheng C."/>
            <person name="Correa L.G."/>
            <person name="Dacre M."/>
            <person name="DeBarry J."/>
            <person name="Dreyer I."/>
            <person name="Elias M."/>
            <person name="Engstrom E.M."/>
            <person name="Estelle M."/>
            <person name="Feng L."/>
            <person name="Finet C."/>
            <person name="Floyd S.K."/>
            <person name="Frommer W.B."/>
            <person name="Fujita T."/>
            <person name="Gramzow L."/>
            <person name="Gutensohn M."/>
            <person name="Harholt J."/>
            <person name="Hattori M."/>
            <person name="Heyl A."/>
            <person name="Hirai T."/>
            <person name="Hiwatashi Y."/>
            <person name="Ishikawa M."/>
            <person name="Iwata M."/>
            <person name="Karol K.G."/>
            <person name="Koehler B."/>
            <person name="Kolukisaoglu U."/>
            <person name="Kubo M."/>
            <person name="Kurata T."/>
            <person name="Lalonde S."/>
            <person name="Li K."/>
            <person name="Li Y."/>
            <person name="Litt A."/>
            <person name="Lyons E."/>
            <person name="Manning G."/>
            <person name="Maruyama T."/>
            <person name="Michael T.P."/>
            <person name="Mikami K."/>
            <person name="Miyazaki S."/>
            <person name="Morinaga S."/>
            <person name="Murata T."/>
            <person name="Mueller-Roeber B."/>
            <person name="Nelson D.R."/>
            <person name="Obara M."/>
            <person name="Oguri Y."/>
            <person name="Olmstead R.G."/>
            <person name="Onodera N."/>
            <person name="Petersen B.L."/>
            <person name="Pils B."/>
            <person name="Prigge M."/>
            <person name="Rensing S.A."/>
            <person name="Riano-Pachon D.M."/>
            <person name="Roberts A.W."/>
            <person name="Sato Y."/>
            <person name="Scheller H.V."/>
            <person name="Schulz B."/>
            <person name="Schulz C."/>
            <person name="Shakirov E.V."/>
            <person name="Shibagaki N."/>
            <person name="Shinohara N."/>
            <person name="Shippen D.E."/>
            <person name="Soerensen I."/>
            <person name="Sotooka R."/>
            <person name="Sugimoto N."/>
            <person name="Sugita M."/>
            <person name="Sumikawa N."/>
            <person name="Tanurdzic M."/>
            <person name="Theissen G."/>
            <person name="Ulvskov P."/>
            <person name="Wakazuki S."/>
            <person name="Weng J.K."/>
            <person name="Willats W.W."/>
            <person name="Wipf D."/>
            <person name="Wolf P.G."/>
            <person name="Yang L."/>
            <person name="Zimmer A.D."/>
            <person name="Zhu Q."/>
            <person name="Mitros T."/>
            <person name="Hellsten U."/>
            <person name="Loque D."/>
            <person name="Otillar R."/>
            <person name="Salamov A."/>
            <person name="Schmutz J."/>
            <person name="Shapiro H."/>
            <person name="Lindquist E."/>
            <person name="Lucas S."/>
            <person name="Rokhsar D."/>
            <person name="Grigoriev I.V."/>
        </authorList>
    </citation>
    <scope>NUCLEOTIDE SEQUENCE [LARGE SCALE GENOMIC DNA]</scope>
</reference>
<dbReference type="Gramene" id="EFJ25957">
    <property type="protein sequence ID" value="EFJ25957"/>
    <property type="gene ID" value="SELMODRAFT_413311"/>
</dbReference>
<dbReference type="EMBL" id="GL377585">
    <property type="protein sequence ID" value="EFJ25957.1"/>
    <property type="molecule type" value="Genomic_DNA"/>
</dbReference>
<dbReference type="PANTHER" id="PTHR37096:SF1">
    <property type="entry name" value="AAA+ ATPASE DOMAIN-CONTAINING PROTEIN"/>
    <property type="match status" value="1"/>
</dbReference>
<dbReference type="AlphaFoldDB" id="D8RP18"/>
<dbReference type="HOGENOM" id="CLU_517211_0_0_1"/>
<sequence length="527" mass="58872">MDSGKTALLREFSSRQRAGDYQGVPNPSDFPISLAGSFAKSPKLNGADARLFDKVSSHLLLKIVLKTPGCLHEFFLKQKDPMDRMQVAFTRYISKYKHSKGFPTIITDQADFLTHWTTTAEGAKELDAVLKFLVRISQQEGPLRGHDVVHATIGHLNEEEAKEFVRQCLNKSELKREGLEAEVFAIWDDVYAHYGGAIIQLCVLIEKTLPRSQPGFVRRMQTRNKLVLKAPEWMRGDWKKVVEAMAAAEDGDVPVEKLCETVSGAALASMVRCYLLQYREPTGWDRDIKVVSTPIVMPVTRAEHLAMREVVAQPNHLQNIPSPITSGGAEHSRGHQRVALEPGGALKRRCLPFGMTFMHTAGEPFCCCDSFCEWRYAHNLVKSAKTGRSMRHPLRSEDWKNVVEAMAAAKDGVVPLHELSVSGTALKSMITLLITIELEEYFLFMVMYKKTAGRNRLRPSASPRNILKLTPNHIKILVAESHLDVLADIKQGPSRVDRNRSLLGDKVVGNAQFQTAWVSAFGINACS</sequence>
<gene>
    <name evidence="1" type="ORF">SELMODRAFT_413311</name>
</gene>
<dbReference type="PANTHER" id="PTHR37096">
    <property type="entry name" value="YALI0E33429P"/>
    <property type="match status" value="1"/>
</dbReference>
<dbReference type="KEGG" id="smo:SELMODRAFT_413311"/>
<evidence type="ECO:0000313" key="1">
    <source>
        <dbReference type="EMBL" id="EFJ25957.1"/>
    </source>
</evidence>
<dbReference type="Proteomes" id="UP000001514">
    <property type="component" value="Unassembled WGS sequence"/>
</dbReference>
<name>D8RP18_SELML</name>
<evidence type="ECO:0000313" key="2">
    <source>
        <dbReference type="Proteomes" id="UP000001514"/>
    </source>
</evidence>
<organism evidence="2">
    <name type="scientific">Selaginella moellendorffii</name>
    <name type="common">Spikemoss</name>
    <dbReference type="NCBI Taxonomy" id="88036"/>
    <lineage>
        <taxon>Eukaryota</taxon>
        <taxon>Viridiplantae</taxon>
        <taxon>Streptophyta</taxon>
        <taxon>Embryophyta</taxon>
        <taxon>Tracheophyta</taxon>
        <taxon>Lycopodiopsida</taxon>
        <taxon>Selaginellales</taxon>
        <taxon>Selaginellaceae</taxon>
        <taxon>Selaginella</taxon>
    </lineage>
</organism>
<protein>
    <submittedName>
        <fullName evidence="1">Uncharacterized protein</fullName>
    </submittedName>
</protein>
<dbReference type="InParanoid" id="D8RP18"/>
<dbReference type="InterPro" id="IPR051667">
    <property type="entry name" value="Archaeal_ATPase_domain"/>
</dbReference>
<proteinExistence type="predicted"/>
<keyword evidence="2" id="KW-1185">Reference proteome</keyword>
<accession>D8RP18</accession>